<name>A0A0D0CWA4_9AGAM</name>
<dbReference type="EMBL" id="KN828161">
    <property type="protein sequence ID" value="KIK75366.1"/>
    <property type="molecule type" value="Genomic_DNA"/>
</dbReference>
<evidence type="ECO:0000313" key="2">
    <source>
        <dbReference type="EMBL" id="KIK75366.1"/>
    </source>
</evidence>
<feature type="compositionally biased region" description="Basic and acidic residues" evidence="1">
    <location>
        <begin position="379"/>
        <end position="398"/>
    </location>
</feature>
<feature type="region of interest" description="Disordered" evidence="1">
    <location>
        <begin position="372"/>
        <end position="398"/>
    </location>
</feature>
<evidence type="ECO:0000313" key="3">
    <source>
        <dbReference type="Proteomes" id="UP000054538"/>
    </source>
</evidence>
<dbReference type="InParanoid" id="A0A0D0CWA4"/>
<reference evidence="3" key="2">
    <citation type="submission" date="2015-01" db="EMBL/GenBank/DDBJ databases">
        <title>Evolutionary Origins and Diversification of the Mycorrhizal Mutualists.</title>
        <authorList>
            <consortium name="DOE Joint Genome Institute"/>
            <consortium name="Mycorrhizal Genomics Consortium"/>
            <person name="Kohler A."/>
            <person name="Kuo A."/>
            <person name="Nagy L.G."/>
            <person name="Floudas D."/>
            <person name="Copeland A."/>
            <person name="Barry K.W."/>
            <person name="Cichocki N."/>
            <person name="Veneault-Fourrey C."/>
            <person name="LaButti K."/>
            <person name="Lindquist E.A."/>
            <person name="Lipzen A."/>
            <person name="Lundell T."/>
            <person name="Morin E."/>
            <person name="Murat C."/>
            <person name="Riley R."/>
            <person name="Ohm R."/>
            <person name="Sun H."/>
            <person name="Tunlid A."/>
            <person name="Henrissat B."/>
            <person name="Grigoriev I.V."/>
            <person name="Hibbett D.S."/>
            <person name="Martin F."/>
        </authorList>
    </citation>
    <scope>NUCLEOTIDE SEQUENCE [LARGE SCALE GENOMIC DNA]</scope>
    <source>
        <strain evidence="3">Ve08.2h10</strain>
    </source>
</reference>
<sequence length="505" mass="58312">MEDHKYDKKVRQLEYAVVHSKQIHTCAHRRCLVPNKYGHYYCKRNAPFDLSPEDTVDTDGQWHSKRLYGYLNGWMPALSINIHCNNDAKLLTNGGDTRNVSFYMTSYQTKKQGKNFNVSAVMAKGYANHIERMNNADYLQGLRDEQCLLLFRIVHAINHEQELSVPMVISYLMGWGDTFRSHHYTPVYWLTFTQVLLATFPSLGAHYSVARHSEHMSEHTQEHGDSESKSQVIDYGERGDVMENMNVVDFFSNSYETTKPNAAASESTEISADRQISLRGHPQHQRVPYCLLNFIGSYFPHNDDDDKKDLYGACMLMLFKPWRNFRTDLKDVSYTWTEAFQEFKDSMSMKQQNMLDNIQYFYECECSAQVHRQQNTRDASNDDRNTDEGDEDKERCRELSEEVPYEVVPLLPVVSSEEIHGMLAVKAGKQAKIFPNECNVPPPKTSSVENLGALEDSVTVVEADMLNIDQQRAYDIITWHLDHTLEGHDPPTLHMILYGNQELEN</sequence>
<dbReference type="OrthoDB" id="3054702at2759"/>
<keyword evidence="3" id="KW-1185">Reference proteome</keyword>
<organism evidence="2 3">
    <name type="scientific">Paxillus rubicundulus Ve08.2h10</name>
    <dbReference type="NCBI Taxonomy" id="930991"/>
    <lineage>
        <taxon>Eukaryota</taxon>
        <taxon>Fungi</taxon>
        <taxon>Dikarya</taxon>
        <taxon>Basidiomycota</taxon>
        <taxon>Agaricomycotina</taxon>
        <taxon>Agaricomycetes</taxon>
        <taxon>Agaricomycetidae</taxon>
        <taxon>Boletales</taxon>
        <taxon>Paxilineae</taxon>
        <taxon>Paxillaceae</taxon>
        <taxon>Paxillus</taxon>
    </lineage>
</organism>
<reference evidence="2 3" key="1">
    <citation type="submission" date="2014-04" db="EMBL/GenBank/DDBJ databases">
        <authorList>
            <consortium name="DOE Joint Genome Institute"/>
            <person name="Kuo A."/>
            <person name="Kohler A."/>
            <person name="Jargeat P."/>
            <person name="Nagy L.G."/>
            <person name="Floudas D."/>
            <person name="Copeland A."/>
            <person name="Barry K.W."/>
            <person name="Cichocki N."/>
            <person name="Veneault-Fourrey C."/>
            <person name="LaButti K."/>
            <person name="Lindquist E.A."/>
            <person name="Lipzen A."/>
            <person name="Lundell T."/>
            <person name="Morin E."/>
            <person name="Murat C."/>
            <person name="Sun H."/>
            <person name="Tunlid A."/>
            <person name="Henrissat B."/>
            <person name="Grigoriev I.V."/>
            <person name="Hibbett D.S."/>
            <person name="Martin F."/>
            <person name="Nordberg H.P."/>
            <person name="Cantor M.N."/>
            <person name="Hua S.X."/>
        </authorList>
    </citation>
    <scope>NUCLEOTIDE SEQUENCE [LARGE SCALE GENOMIC DNA]</scope>
    <source>
        <strain evidence="2 3">Ve08.2h10</strain>
    </source>
</reference>
<dbReference type="STRING" id="930991.A0A0D0CWA4"/>
<dbReference type="Proteomes" id="UP000054538">
    <property type="component" value="Unassembled WGS sequence"/>
</dbReference>
<protein>
    <submittedName>
        <fullName evidence="2">Uncharacterized protein</fullName>
    </submittedName>
</protein>
<dbReference type="AlphaFoldDB" id="A0A0D0CWA4"/>
<accession>A0A0D0CWA4</accession>
<evidence type="ECO:0000256" key="1">
    <source>
        <dbReference type="SAM" id="MobiDB-lite"/>
    </source>
</evidence>
<proteinExistence type="predicted"/>
<dbReference type="HOGENOM" id="CLU_035202_0_0_1"/>
<gene>
    <name evidence="2" type="ORF">PAXRUDRAFT_36987</name>
</gene>